<accession>A0ACC1IXP8</accession>
<organism evidence="1 2">
    <name type="scientific">Linderina macrospora</name>
    <dbReference type="NCBI Taxonomy" id="4868"/>
    <lineage>
        <taxon>Eukaryota</taxon>
        <taxon>Fungi</taxon>
        <taxon>Fungi incertae sedis</taxon>
        <taxon>Zoopagomycota</taxon>
        <taxon>Kickxellomycotina</taxon>
        <taxon>Kickxellomycetes</taxon>
        <taxon>Kickxellales</taxon>
        <taxon>Kickxellaceae</taxon>
        <taxon>Linderina</taxon>
    </lineage>
</organism>
<evidence type="ECO:0000313" key="2">
    <source>
        <dbReference type="Proteomes" id="UP001150603"/>
    </source>
</evidence>
<evidence type="ECO:0000313" key="1">
    <source>
        <dbReference type="EMBL" id="KAJ1927749.1"/>
    </source>
</evidence>
<protein>
    <submittedName>
        <fullName evidence="1">Uncharacterized protein</fullName>
    </submittedName>
</protein>
<sequence length="297" mass="32877">MGAGKVLAQGEYERYVREVPALKSRLQSARTRLALEMRMRDTAKNLAELHHKAGNSMFKGKAAHQQHAEELSAANAKVQQVEVEITDLSTRLRLMENALRDHEGAVLAGAVRTVAGDAARIADDADDFAQKMHSRCAALERQLADQRSTHHAERDQLVAEHQKTRLALEEQVRQLQARQHELETRRVARETDDSDPETPLTRHSANRAVERLTGELTVLREHKADAEDRARSLEVRLDDALLKAQETRQQLAEVRAQAADMADAAQARLEAATMRADKAMRCVDAFAGGIGAAAPAL</sequence>
<reference evidence="1" key="1">
    <citation type="submission" date="2022-07" db="EMBL/GenBank/DDBJ databases">
        <title>Phylogenomic reconstructions and comparative analyses of Kickxellomycotina fungi.</title>
        <authorList>
            <person name="Reynolds N.K."/>
            <person name="Stajich J.E."/>
            <person name="Barry K."/>
            <person name="Grigoriev I.V."/>
            <person name="Crous P."/>
            <person name="Smith M.E."/>
        </authorList>
    </citation>
    <scope>NUCLEOTIDE SEQUENCE</scope>
    <source>
        <strain evidence="1">NRRL 5244</strain>
    </source>
</reference>
<name>A0ACC1IXP8_9FUNG</name>
<proteinExistence type="predicted"/>
<gene>
    <name evidence="1" type="ORF">FBU59_007191</name>
</gene>
<feature type="non-terminal residue" evidence="1">
    <location>
        <position position="297"/>
    </location>
</feature>
<dbReference type="EMBL" id="JANBPW010006756">
    <property type="protein sequence ID" value="KAJ1927749.1"/>
    <property type="molecule type" value="Genomic_DNA"/>
</dbReference>
<dbReference type="Proteomes" id="UP001150603">
    <property type="component" value="Unassembled WGS sequence"/>
</dbReference>
<comment type="caution">
    <text evidence="1">The sequence shown here is derived from an EMBL/GenBank/DDBJ whole genome shotgun (WGS) entry which is preliminary data.</text>
</comment>
<keyword evidence="2" id="KW-1185">Reference proteome</keyword>